<dbReference type="GO" id="GO:0000978">
    <property type="term" value="F:RNA polymerase II cis-regulatory region sequence-specific DNA binding"/>
    <property type="evidence" value="ECO:0007669"/>
    <property type="project" value="TreeGrafter"/>
</dbReference>
<feature type="domain" description="C2H2-type" evidence="11">
    <location>
        <begin position="127"/>
        <end position="156"/>
    </location>
</feature>
<dbReference type="PANTHER" id="PTHR23235">
    <property type="entry name" value="KRUEPPEL-LIKE TRANSCRIPTION FACTOR"/>
    <property type="match status" value="1"/>
</dbReference>
<dbReference type="GO" id="GO:0008270">
    <property type="term" value="F:zinc ion binding"/>
    <property type="evidence" value="ECO:0007669"/>
    <property type="project" value="UniProtKB-KW"/>
</dbReference>
<evidence type="ECO:0000256" key="6">
    <source>
        <dbReference type="ARBA" id="ARBA00023015"/>
    </source>
</evidence>
<evidence type="ECO:0000256" key="3">
    <source>
        <dbReference type="ARBA" id="ARBA00022737"/>
    </source>
</evidence>
<reference evidence="12" key="1">
    <citation type="submission" date="2023-07" db="EMBL/GenBank/DDBJ databases">
        <authorList>
            <consortium name="AG Swart"/>
            <person name="Singh M."/>
            <person name="Singh A."/>
            <person name="Seah K."/>
            <person name="Emmerich C."/>
        </authorList>
    </citation>
    <scope>NUCLEOTIDE SEQUENCE</scope>
    <source>
        <strain evidence="12">DP1</strain>
    </source>
</reference>
<evidence type="ECO:0000256" key="2">
    <source>
        <dbReference type="ARBA" id="ARBA00022723"/>
    </source>
</evidence>
<evidence type="ECO:0000256" key="7">
    <source>
        <dbReference type="ARBA" id="ARBA00023163"/>
    </source>
</evidence>
<dbReference type="GO" id="GO:0000981">
    <property type="term" value="F:DNA-binding transcription factor activity, RNA polymerase II-specific"/>
    <property type="evidence" value="ECO:0007669"/>
    <property type="project" value="TreeGrafter"/>
</dbReference>
<organism evidence="12 13">
    <name type="scientific">Euplotes crassus</name>
    <dbReference type="NCBI Taxonomy" id="5936"/>
    <lineage>
        <taxon>Eukaryota</taxon>
        <taxon>Sar</taxon>
        <taxon>Alveolata</taxon>
        <taxon>Ciliophora</taxon>
        <taxon>Intramacronucleata</taxon>
        <taxon>Spirotrichea</taxon>
        <taxon>Hypotrichia</taxon>
        <taxon>Euplotida</taxon>
        <taxon>Euplotidae</taxon>
        <taxon>Moneuplotes</taxon>
    </lineage>
</organism>
<evidence type="ECO:0000313" key="12">
    <source>
        <dbReference type="EMBL" id="CAI2359630.1"/>
    </source>
</evidence>
<keyword evidence="2" id="KW-0479">Metal-binding</keyword>
<dbReference type="AlphaFoldDB" id="A0AAD1U1I3"/>
<evidence type="ECO:0000256" key="4">
    <source>
        <dbReference type="ARBA" id="ARBA00022771"/>
    </source>
</evidence>
<evidence type="ECO:0000259" key="11">
    <source>
        <dbReference type="PROSITE" id="PS50157"/>
    </source>
</evidence>
<protein>
    <recommendedName>
        <fullName evidence="11">C2H2-type domain-containing protein</fullName>
    </recommendedName>
</protein>
<keyword evidence="7" id="KW-0804">Transcription</keyword>
<evidence type="ECO:0000256" key="1">
    <source>
        <dbReference type="ARBA" id="ARBA00004123"/>
    </source>
</evidence>
<dbReference type="InterPro" id="IPR036236">
    <property type="entry name" value="Znf_C2H2_sf"/>
</dbReference>
<feature type="domain" description="C2H2-type" evidence="11">
    <location>
        <begin position="190"/>
        <end position="218"/>
    </location>
</feature>
<evidence type="ECO:0000256" key="9">
    <source>
        <dbReference type="PROSITE-ProRule" id="PRU00042"/>
    </source>
</evidence>
<keyword evidence="8" id="KW-0539">Nucleus</keyword>
<dbReference type="InterPro" id="IPR013087">
    <property type="entry name" value="Znf_C2H2_type"/>
</dbReference>
<comment type="subcellular location">
    <subcellularLocation>
        <location evidence="1">Nucleus</location>
    </subcellularLocation>
</comment>
<keyword evidence="4 9" id="KW-0863">Zinc-finger</keyword>
<evidence type="ECO:0000256" key="8">
    <source>
        <dbReference type="ARBA" id="ARBA00023242"/>
    </source>
</evidence>
<dbReference type="Proteomes" id="UP001295684">
    <property type="component" value="Unassembled WGS sequence"/>
</dbReference>
<evidence type="ECO:0000313" key="13">
    <source>
        <dbReference type="Proteomes" id="UP001295684"/>
    </source>
</evidence>
<dbReference type="Pfam" id="PF00096">
    <property type="entry name" value="zf-C2H2"/>
    <property type="match status" value="2"/>
</dbReference>
<accession>A0AAD1U1I3</accession>
<keyword evidence="13" id="KW-1185">Reference proteome</keyword>
<feature type="domain" description="C2H2-type" evidence="11">
    <location>
        <begin position="157"/>
        <end position="184"/>
    </location>
</feature>
<dbReference type="PANTHER" id="PTHR23235:SF142">
    <property type="entry name" value="ZINC FINGER PROTEIN 384"/>
    <property type="match status" value="1"/>
</dbReference>
<keyword evidence="3" id="KW-0677">Repeat</keyword>
<dbReference type="GO" id="GO:0005634">
    <property type="term" value="C:nucleus"/>
    <property type="evidence" value="ECO:0007669"/>
    <property type="project" value="UniProtKB-SubCell"/>
</dbReference>
<comment type="caution">
    <text evidence="12">The sequence shown here is derived from an EMBL/GenBank/DDBJ whole genome shotgun (WGS) entry which is preliminary data.</text>
</comment>
<dbReference type="SUPFAM" id="SSF57667">
    <property type="entry name" value="beta-beta-alpha zinc fingers"/>
    <property type="match status" value="2"/>
</dbReference>
<sequence length="229" mass="26781">MDQTNSVQGKTLDYSLPNLSQWAAYWKDRYCFCRYQPSHLLPEAAPSRIPLDSFCKCTITGSYKVSNGQQPEKLIKNLEEKVNNIPPQNHRASSFSSSDKELEILKECEYSLRYDPVGTTTRTKRVVICEFEGCKKEFIKAWNFLDHFRMHQGVKPFICSICSNTFTQKGNLKKHMRQHINKNVRDRKIHKCRVCPKSYTERYNLRSHYAAKHPGQRMPEPALKTDTRQ</sequence>
<proteinExistence type="predicted"/>
<dbReference type="EMBL" id="CAMPGE010000867">
    <property type="protein sequence ID" value="CAI2359630.1"/>
    <property type="molecule type" value="Genomic_DNA"/>
</dbReference>
<evidence type="ECO:0000256" key="10">
    <source>
        <dbReference type="SAM" id="MobiDB-lite"/>
    </source>
</evidence>
<feature type="region of interest" description="Disordered" evidence="10">
    <location>
        <begin position="210"/>
        <end position="229"/>
    </location>
</feature>
<dbReference type="SMART" id="SM00355">
    <property type="entry name" value="ZnF_C2H2"/>
    <property type="match status" value="3"/>
</dbReference>
<keyword evidence="6" id="KW-0805">Transcription regulation</keyword>
<dbReference type="FunFam" id="3.30.160.60:FF:000130">
    <property type="entry name" value="Spalt-like transcription factor 4"/>
    <property type="match status" value="1"/>
</dbReference>
<evidence type="ECO:0000256" key="5">
    <source>
        <dbReference type="ARBA" id="ARBA00022833"/>
    </source>
</evidence>
<dbReference type="Gene3D" id="3.30.160.60">
    <property type="entry name" value="Classic Zinc Finger"/>
    <property type="match status" value="2"/>
</dbReference>
<dbReference type="PROSITE" id="PS50157">
    <property type="entry name" value="ZINC_FINGER_C2H2_2"/>
    <property type="match status" value="3"/>
</dbReference>
<dbReference type="PROSITE" id="PS00028">
    <property type="entry name" value="ZINC_FINGER_C2H2_1"/>
    <property type="match status" value="3"/>
</dbReference>
<name>A0AAD1U1I3_EUPCR</name>
<keyword evidence="5" id="KW-0862">Zinc</keyword>
<gene>
    <name evidence="12" type="ORF">ECRASSUSDP1_LOCUS922</name>
</gene>